<dbReference type="InterPro" id="IPR036271">
    <property type="entry name" value="Tet_transcr_reg_TetR-rel_C_sf"/>
</dbReference>
<evidence type="ECO:0000256" key="4">
    <source>
        <dbReference type="PROSITE-ProRule" id="PRU00335"/>
    </source>
</evidence>
<keyword evidence="6" id="KW-0812">Transmembrane</keyword>
<dbReference type="SUPFAM" id="SSF46689">
    <property type="entry name" value="Homeodomain-like"/>
    <property type="match status" value="1"/>
</dbReference>
<feature type="transmembrane region" description="Helical" evidence="6">
    <location>
        <begin position="177"/>
        <end position="196"/>
    </location>
</feature>
<reference evidence="9" key="1">
    <citation type="journal article" date="2019" name="Int. J. Syst. Evol. Microbiol.">
        <title>The Global Catalogue of Microorganisms (GCM) 10K type strain sequencing project: providing services to taxonomists for standard genome sequencing and annotation.</title>
        <authorList>
            <consortium name="The Broad Institute Genomics Platform"/>
            <consortium name="The Broad Institute Genome Sequencing Center for Infectious Disease"/>
            <person name="Wu L."/>
            <person name="Ma J."/>
        </authorList>
    </citation>
    <scope>NUCLEOTIDE SEQUENCE [LARGE SCALE GENOMIC DNA]</scope>
    <source>
        <strain evidence="9">CECT 7698</strain>
    </source>
</reference>
<accession>A0ABV7LPI3</accession>
<dbReference type="SUPFAM" id="SSF48498">
    <property type="entry name" value="Tetracyclin repressor-like, C-terminal domain"/>
    <property type="match status" value="1"/>
</dbReference>
<dbReference type="PROSITE" id="PS01081">
    <property type="entry name" value="HTH_TETR_1"/>
    <property type="match status" value="1"/>
</dbReference>
<gene>
    <name evidence="8" type="ORF">ACFOEV_12570</name>
</gene>
<feature type="domain" description="HTH tetR-type" evidence="7">
    <location>
        <begin position="29"/>
        <end position="89"/>
    </location>
</feature>
<keyword evidence="1" id="KW-0805">Transcription regulation</keyword>
<evidence type="ECO:0000256" key="2">
    <source>
        <dbReference type="ARBA" id="ARBA00023125"/>
    </source>
</evidence>
<comment type="caution">
    <text evidence="8">The sequence shown here is derived from an EMBL/GenBank/DDBJ whole genome shotgun (WGS) entry which is preliminary data.</text>
</comment>
<dbReference type="InterPro" id="IPR050109">
    <property type="entry name" value="HTH-type_TetR-like_transc_reg"/>
</dbReference>
<proteinExistence type="predicted"/>
<dbReference type="PROSITE" id="PS50977">
    <property type="entry name" value="HTH_TETR_2"/>
    <property type="match status" value="1"/>
</dbReference>
<name>A0ABV7LPI3_9GAMM</name>
<organism evidence="8 9">
    <name type="scientific">Litchfieldella rifensis</name>
    <dbReference type="NCBI Taxonomy" id="762643"/>
    <lineage>
        <taxon>Bacteria</taxon>
        <taxon>Pseudomonadati</taxon>
        <taxon>Pseudomonadota</taxon>
        <taxon>Gammaproteobacteria</taxon>
        <taxon>Oceanospirillales</taxon>
        <taxon>Halomonadaceae</taxon>
        <taxon>Litchfieldella</taxon>
    </lineage>
</organism>
<feature type="DNA-binding region" description="H-T-H motif" evidence="4">
    <location>
        <begin position="52"/>
        <end position="71"/>
    </location>
</feature>
<dbReference type="InterPro" id="IPR041474">
    <property type="entry name" value="NicS_C"/>
</dbReference>
<evidence type="ECO:0000256" key="6">
    <source>
        <dbReference type="SAM" id="Phobius"/>
    </source>
</evidence>
<keyword evidence="6" id="KW-0472">Membrane</keyword>
<dbReference type="PANTHER" id="PTHR30055:SF234">
    <property type="entry name" value="HTH-TYPE TRANSCRIPTIONAL REGULATOR BETI"/>
    <property type="match status" value="1"/>
</dbReference>
<evidence type="ECO:0000259" key="7">
    <source>
        <dbReference type="PROSITE" id="PS50977"/>
    </source>
</evidence>
<dbReference type="InterPro" id="IPR023772">
    <property type="entry name" value="DNA-bd_HTH_TetR-type_CS"/>
</dbReference>
<dbReference type="RefSeq" id="WP_386774419.1">
    <property type="nucleotide sequence ID" value="NZ_JBHRUG010000026.1"/>
</dbReference>
<dbReference type="Gene3D" id="1.10.357.10">
    <property type="entry name" value="Tetracycline Repressor, domain 2"/>
    <property type="match status" value="1"/>
</dbReference>
<dbReference type="Pfam" id="PF17938">
    <property type="entry name" value="TetR_C_29"/>
    <property type="match status" value="1"/>
</dbReference>
<dbReference type="EMBL" id="JBHRUG010000026">
    <property type="protein sequence ID" value="MFC3284437.1"/>
    <property type="molecule type" value="Genomic_DNA"/>
</dbReference>
<protein>
    <submittedName>
        <fullName evidence="8">TetR/AcrR family transcriptional regulator</fullName>
    </submittedName>
</protein>
<feature type="compositionally biased region" description="Basic residues" evidence="5">
    <location>
        <begin position="10"/>
        <end position="22"/>
    </location>
</feature>
<evidence type="ECO:0000256" key="3">
    <source>
        <dbReference type="ARBA" id="ARBA00023163"/>
    </source>
</evidence>
<dbReference type="Proteomes" id="UP001595579">
    <property type="component" value="Unassembled WGS sequence"/>
</dbReference>
<evidence type="ECO:0000256" key="1">
    <source>
        <dbReference type="ARBA" id="ARBA00023015"/>
    </source>
</evidence>
<keyword evidence="3" id="KW-0804">Transcription</keyword>
<dbReference type="InterPro" id="IPR009057">
    <property type="entry name" value="Homeodomain-like_sf"/>
</dbReference>
<keyword evidence="2 4" id="KW-0238">DNA-binding</keyword>
<sequence length="228" mass="24855">MKTPASKSLGKPRRASKSRRPGRPSGDATDQRERLLDAALHHYTSHGVTAASLRGIAEAAGVTPAMISYYFGGKAALFDAVIEERLLPVVGELRGHLETLGDDAGALIDGFVRGMHAAVERHPWLPTLWVREVLSEGGALRELLVTRIAEQIPRRLAEAFAHAQQQGRLNADLDPRLLVVSLIGLTLFPLAAAPLWHQIFASEDLDSAALQRHTQALLERGLEVDHVR</sequence>
<keyword evidence="6" id="KW-1133">Transmembrane helix</keyword>
<keyword evidence="9" id="KW-1185">Reference proteome</keyword>
<dbReference type="PRINTS" id="PR00455">
    <property type="entry name" value="HTHTETR"/>
</dbReference>
<dbReference type="Pfam" id="PF00440">
    <property type="entry name" value="TetR_N"/>
    <property type="match status" value="1"/>
</dbReference>
<feature type="region of interest" description="Disordered" evidence="5">
    <location>
        <begin position="1"/>
        <end position="29"/>
    </location>
</feature>
<dbReference type="PANTHER" id="PTHR30055">
    <property type="entry name" value="HTH-TYPE TRANSCRIPTIONAL REGULATOR RUTR"/>
    <property type="match status" value="1"/>
</dbReference>
<evidence type="ECO:0000313" key="9">
    <source>
        <dbReference type="Proteomes" id="UP001595579"/>
    </source>
</evidence>
<evidence type="ECO:0000256" key="5">
    <source>
        <dbReference type="SAM" id="MobiDB-lite"/>
    </source>
</evidence>
<dbReference type="InterPro" id="IPR001647">
    <property type="entry name" value="HTH_TetR"/>
</dbReference>
<evidence type="ECO:0000313" key="8">
    <source>
        <dbReference type="EMBL" id="MFC3284437.1"/>
    </source>
</evidence>